<sequence>MNTCTKNRLRPNSTRARITRALLTAALVLPASVFALEPVNLGSTAGFAIVAASGVTNVTPSAVTGNIGLSPGPGAHITGLGPTEVRGTIYTTDATYPIANVAVIDPAGLAQVKTDLTNAYNDATSRTPVPTGTYLNPGAGNLGGLTLGPGLYKFTGAALLSGSDLTLNGTANDVWIFQIGTTLTVANGMHVTLAGGARAANIFWRVGSSAALGVDSVMQGTILADQSITLATHATLNGRALARLANVTLQMNTITTP</sequence>
<name>A0A450SSY6_9GAMM</name>
<keyword evidence="2" id="KW-0732">Signal</keyword>
<organism evidence="3">
    <name type="scientific">Candidatus Kentrum sp. DK</name>
    <dbReference type="NCBI Taxonomy" id="2126562"/>
    <lineage>
        <taxon>Bacteria</taxon>
        <taxon>Pseudomonadati</taxon>
        <taxon>Pseudomonadota</taxon>
        <taxon>Gammaproteobacteria</taxon>
        <taxon>Candidatus Kentrum</taxon>
    </lineage>
</organism>
<proteinExistence type="inferred from homology"/>
<evidence type="ECO:0008006" key="4">
    <source>
        <dbReference type="Google" id="ProtNLM"/>
    </source>
</evidence>
<dbReference type="AlphaFoldDB" id="A0A450SSY6"/>
<accession>A0A450SSY6</accession>
<dbReference type="Pfam" id="PF11999">
    <property type="entry name" value="Ice_binding"/>
    <property type="match status" value="1"/>
</dbReference>
<evidence type="ECO:0000256" key="2">
    <source>
        <dbReference type="ARBA" id="ARBA00022729"/>
    </source>
</evidence>
<dbReference type="InterPro" id="IPR021884">
    <property type="entry name" value="Ice-bd_prot"/>
</dbReference>
<evidence type="ECO:0000256" key="1">
    <source>
        <dbReference type="ARBA" id="ARBA00005445"/>
    </source>
</evidence>
<reference evidence="3" key="1">
    <citation type="submission" date="2019-02" db="EMBL/GenBank/DDBJ databases">
        <authorList>
            <person name="Gruber-Vodicka R. H."/>
            <person name="Seah K. B. B."/>
        </authorList>
    </citation>
    <scope>NUCLEOTIDE SEQUENCE</scope>
    <source>
        <strain evidence="3">BECK_DK161</strain>
    </source>
</reference>
<comment type="similarity">
    <text evidence="1">Belongs to the ice-binding protein family.</text>
</comment>
<dbReference type="EMBL" id="CAADEY010000058">
    <property type="protein sequence ID" value="VFJ57187.1"/>
    <property type="molecule type" value="Genomic_DNA"/>
</dbReference>
<evidence type="ECO:0000313" key="3">
    <source>
        <dbReference type="EMBL" id="VFJ57187.1"/>
    </source>
</evidence>
<protein>
    <recommendedName>
        <fullName evidence="4">DUF3494 domain-containing protein</fullName>
    </recommendedName>
</protein>
<gene>
    <name evidence="3" type="ORF">BECKDK2373C_GA0170839_10583</name>
</gene>